<feature type="domain" description="FPG-type" evidence="15">
    <location>
        <begin position="238"/>
        <end position="272"/>
    </location>
</feature>
<evidence type="ECO:0000259" key="16">
    <source>
        <dbReference type="PROSITE" id="PS51068"/>
    </source>
</evidence>
<dbReference type="PROSITE" id="PS51066">
    <property type="entry name" value="ZF_FPG_2"/>
    <property type="match status" value="1"/>
</dbReference>
<keyword evidence="11 17" id="KW-0456">Lyase</keyword>
<dbReference type="GO" id="GO:0034039">
    <property type="term" value="F:8-oxo-7,8-dihydroguanine DNA N-glycosylase activity"/>
    <property type="evidence" value="ECO:0007669"/>
    <property type="project" value="TreeGrafter"/>
</dbReference>
<dbReference type="GO" id="GO:0003684">
    <property type="term" value="F:damaged DNA binding"/>
    <property type="evidence" value="ECO:0007669"/>
    <property type="project" value="InterPro"/>
</dbReference>
<dbReference type="AlphaFoldDB" id="A0AA40VHF2"/>
<evidence type="ECO:0000256" key="3">
    <source>
        <dbReference type="ARBA" id="ARBA00009409"/>
    </source>
</evidence>
<evidence type="ECO:0000256" key="13">
    <source>
        <dbReference type="ARBA" id="ARBA00023295"/>
    </source>
</evidence>
<dbReference type="InterPro" id="IPR015886">
    <property type="entry name" value="H2TH_FPG"/>
</dbReference>
<dbReference type="InterPro" id="IPR035937">
    <property type="entry name" value="FPG_N"/>
</dbReference>
<dbReference type="InterPro" id="IPR010979">
    <property type="entry name" value="Ribosomal_uS13-like_H2TH"/>
</dbReference>
<dbReference type="EC" id="3.2.2.23" evidence="17"/>
<dbReference type="RefSeq" id="WP_142197055.1">
    <property type="nucleotide sequence ID" value="NZ_BMSU01000003.1"/>
</dbReference>
<dbReference type="SUPFAM" id="SSF46946">
    <property type="entry name" value="S13-like H2TH domain"/>
    <property type="match status" value="1"/>
</dbReference>
<keyword evidence="13 17" id="KW-0326">Glycosidase</keyword>
<dbReference type="CDD" id="cd08973">
    <property type="entry name" value="BaFpgNei_N_1"/>
    <property type="match status" value="1"/>
</dbReference>
<keyword evidence="7 17" id="KW-0378">Hydrolase</keyword>
<sequence>MPELPEVEALKDFLTEHLAGHEIVRVLPVAISVLKTYDPPLTAVEGREVTAVRRYGKFLGLETDGGPHLVTHLARAGWLQWKDRLPSGPPRPGKGPLALRVALENGAGFDLTEAGTQKRLAVYVVADPQEVPGVARLGPDPLADDFDERRLADLLAGERRRLKGALRDQGLIAGVGNAYSDEILHAARMSPYKLAASLTPQETTRLYEALRTTLIEAVERSRGVAAGRLKSEKKSGLRVHGRTGEPCPVCGDTVREVSFSDSSLQYCPTCQTGGKPLADRRLSRLLK</sequence>
<feature type="domain" description="Formamidopyrimidine-DNA glycosylase catalytic" evidence="16">
    <location>
        <begin position="2"/>
        <end position="94"/>
    </location>
</feature>
<keyword evidence="5" id="KW-0227">DNA damage</keyword>
<keyword evidence="10" id="KW-0234">DNA repair</keyword>
<dbReference type="PANTHER" id="PTHR22993:SF9">
    <property type="entry name" value="FORMAMIDOPYRIMIDINE-DNA GLYCOSYLASE"/>
    <property type="match status" value="1"/>
</dbReference>
<accession>A0AA40VHF2</accession>
<comment type="cofactor">
    <cofactor evidence="2">
        <name>Zn(2+)</name>
        <dbReference type="ChEBI" id="CHEBI:29105"/>
    </cofactor>
</comment>
<keyword evidence="9" id="KW-0238">DNA-binding</keyword>
<dbReference type="PANTHER" id="PTHR22993">
    <property type="entry name" value="FORMAMIDOPYRIMIDINE-DNA GLYCOSYLASE"/>
    <property type="match status" value="1"/>
</dbReference>
<dbReference type="EC" id="4.2.99.18" evidence="17"/>
<protein>
    <submittedName>
        <fullName evidence="17">Formamidopyrimidine-DNA glycosylase</fullName>
        <ecNumber evidence="17">3.2.2.23</ecNumber>
        <ecNumber evidence="17">4.2.99.18</ecNumber>
    </submittedName>
</protein>
<dbReference type="SUPFAM" id="SSF57716">
    <property type="entry name" value="Glucocorticoid receptor-like (DNA-binding domain)"/>
    <property type="match status" value="1"/>
</dbReference>
<dbReference type="Pfam" id="PF06827">
    <property type="entry name" value="zf-FPG_IleRS"/>
    <property type="match status" value="1"/>
</dbReference>
<reference evidence="17 18" key="1">
    <citation type="submission" date="2020-08" db="EMBL/GenBank/DDBJ databases">
        <title>Genomic Encyclopedia of Type Strains, Phase III (KMG-III): the genomes of soil and plant-associated and newly described type strains.</title>
        <authorList>
            <person name="Whitman W."/>
        </authorList>
    </citation>
    <scope>NUCLEOTIDE SEQUENCE [LARGE SCALE GENOMIC DNA]</scope>
    <source>
        <strain evidence="17 18">CECT 3271</strain>
    </source>
</reference>
<dbReference type="SMART" id="SM01232">
    <property type="entry name" value="H2TH"/>
    <property type="match status" value="1"/>
</dbReference>
<organism evidence="17 18">
    <name type="scientific">Streptomyces calvus</name>
    <dbReference type="NCBI Taxonomy" id="67282"/>
    <lineage>
        <taxon>Bacteria</taxon>
        <taxon>Bacillati</taxon>
        <taxon>Actinomycetota</taxon>
        <taxon>Actinomycetes</taxon>
        <taxon>Kitasatosporales</taxon>
        <taxon>Streptomycetaceae</taxon>
        <taxon>Streptomyces</taxon>
    </lineage>
</organism>
<dbReference type="Pfam" id="PF06831">
    <property type="entry name" value="H2TH"/>
    <property type="match status" value="1"/>
</dbReference>
<dbReference type="Pfam" id="PF01149">
    <property type="entry name" value="Fapy_DNA_glyco"/>
    <property type="match status" value="1"/>
</dbReference>
<evidence type="ECO:0000256" key="6">
    <source>
        <dbReference type="ARBA" id="ARBA00022771"/>
    </source>
</evidence>
<evidence type="ECO:0000256" key="8">
    <source>
        <dbReference type="ARBA" id="ARBA00022833"/>
    </source>
</evidence>
<comment type="caution">
    <text evidence="17">The sequence shown here is derived from an EMBL/GenBank/DDBJ whole genome shotgun (WGS) entry which is preliminary data.</text>
</comment>
<keyword evidence="12" id="KW-0511">Multifunctional enzyme</keyword>
<evidence type="ECO:0000256" key="1">
    <source>
        <dbReference type="ARBA" id="ARBA00001668"/>
    </source>
</evidence>
<dbReference type="GO" id="GO:0008270">
    <property type="term" value="F:zinc ion binding"/>
    <property type="evidence" value="ECO:0007669"/>
    <property type="project" value="UniProtKB-KW"/>
</dbReference>
<dbReference type="Proteomes" id="UP000530412">
    <property type="component" value="Unassembled WGS sequence"/>
</dbReference>
<dbReference type="SUPFAM" id="SSF81624">
    <property type="entry name" value="N-terminal domain of MutM-like DNA repair proteins"/>
    <property type="match status" value="1"/>
</dbReference>
<keyword evidence="6 14" id="KW-0863">Zinc-finger</keyword>
<evidence type="ECO:0000256" key="14">
    <source>
        <dbReference type="PROSITE-ProRule" id="PRU00391"/>
    </source>
</evidence>
<evidence type="ECO:0000313" key="17">
    <source>
        <dbReference type="EMBL" id="MBA8945660.1"/>
    </source>
</evidence>
<dbReference type="InterPro" id="IPR012319">
    <property type="entry name" value="FPG_cat"/>
</dbReference>
<keyword evidence="4" id="KW-0479">Metal-binding</keyword>
<evidence type="ECO:0000256" key="12">
    <source>
        <dbReference type="ARBA" id="ARBA00023268"/>
    </source>
</evidence>
<dbReference type="SMART" id="SM00898">
    <property type="entry name" value="Fapy_DNA_glyco"/>
    <property type="match status" value="1"/>
</dbReference>
<dbReference type="GO" id="GO:0006284">
    <property type="term" value="P:base-excision repair"/>
    <property type="evidence" value="ECO:0007669"/>
    <property type="project" value="InterPro"/>
</dbReference>
<dbReference type="GO" id="GO:0140078">
    <property type="term" value="F:class I DNA-(apurinic or apyrimidinic site) endonuclease activity"/>
    <property type="evidence" value="ECO:0007669"/>
    <property type="project" value="UniProtKB-EC"/>
</dbReference>
<evidence type="ECO:0000256" key="7">
    <source>
        <dbReference type="ARBA" id="ARBA00022801"/>
    </source>
</evidence>
<evidence type="ECO:0000259" key="15">
    <source>
        <dbReference type="PROSITE" id="PS51066"/>
    </source>
</evidence>
<name>A0AA40VHF2_9ACTN</name>
<evidence type="ECO:0000256" key="2">
    <source>
        <dbReference type="ARBA" id="ARBA00001947"/>
    </source>
</evidence>
<dbReference type="InterPro" id="IPR000214">
    <property type="entry name" value="Znf_DNA_glyclase/AP_lyase"/>
</dbReference>
<evidence type="ECO:0000313" key="18">
    <source>
        <dbReference type="Proteomes" id="UP000530412"/>
    </source>
</evidence>
<gene>
    <name evidence="17" type="ORF">FHS33_004109</name>
</gene>
<comment type="similarity">
    <text evidence="3">Belongs to the FPG family.</text>
</comment>
<dbReference type="EMBL" id="JACJIE010000010">
    <property type="protein sequence ID" value="MBA8945660.1"/>
    <property type="molecule type" value="Genomic_DNA"/>
</dbReference>
<comment type="catalytic activity">
    <reaction evidence="1">
        <text>Hydrolysis of DNA containing ring-opened 7-methylguanine residues, releasing 2,6-diamino-4-hydroxy-5-(N-methyl)formamidopyrimidine.</text>
        <dbReference type="EC" id="3.2.2.23"/>
    </reaction>
</comment>
<evidence type="ECO:0000256" key="9">
    <source>
        <dbReference type="ARBA" id="ARBA00023125"/>
    </source>
</evidence>
<evidence type="ECO:0000256" key="10">
    <source>
        <dbReference type="ARBA" id="ARBA00023204"/>
    </source>
</evidence>
<keyword evidence="8" id="KW-0862">Zinc</keyword>
<dbReference type="PROSITE" id="PS51068">
    <property type="entry name" value="FPG_CAT"/>
    <property type="match status" value="1"/>
</dbReference>
<evidence type="ECO:0000256" key="4">
    <source>
        <dbReference type="ARBA" id="ARBA00022723"/>
    </source>
</evidence>
<evidence type="ECO:0000256" key="5">
    <source>
        <dbReference type="ARBA" id="ARBA00022763"/>
    </source>
</evidence>
<dbReference type="InterPro" id="IPR010663">
    <property type="entry name" value="Znf_FPG/IleRS"/>
</dbReference>
<proteinExistence type="inferred from homology"/>
<evidence type="ECO:0000256" key="11">
    <source>
        <dbReference type="ARBA" id="ARBA00023239"/>
    </source>
</evidence>
<dbReference type="Gene3D" id="3.20.190.10">
    <property type="entry name" value="MutM-like, N-terminal"/>
    <property type="match status" value="1"/>
</dbReference>
<dbReference type="Gene3D" id="1.10.8.50">
    <property type="match status" value="1"/>
</dbReference>